<evidence type="ECO:0000256" key="5">
    <source>
        <dbReference type="ARBA" id="ARBA00023274"/>
    </source>
</evidence>
<dbReference type="GO" id="GO:0022625">
    <property type="term" value="C:cytosolic large ribosomal subunit"/>
    <property type="evidence" value="ECO:0007669"/>
    <property type="project" value="UniProtKB-UniRule"/>
</dbReference>
<evidence type="ECO:0000256" key="3">
    <source>
        <dbReference type="ARBA" id="ARBA00022884"/>
    </source>
</evidence>
<evidence type="ECO:0000313" key="11">
    <source>
        <dbReference type="Proteomes" id="UP000283077"/>
    </source>
</evidence>
<keyword evidence="4 6" id="KW-0689">Ribosomal protein</keyword>
<keyword evidence="11" id="KW-1185">Reference proteome</keyword>
<dbReference type="InterPro" id="IPR000702">
    <property type="entry name" value="Ribosomal_uL6-like"/>
</dbReference>
<dbReference type="FunFam" id="3.90.930.12:FF:000002">
    <property type="entry name" value="50S ribosomal protein L6"/>
    <property type="match status" value="1"/>
</dbReference>
<feature type="domain" description="Large ribosomal subunit protein uL6 alpha-beta" evidence="9">
    <location>
        <begin position="11"/>
        <end position="82"/>
    </location>
</feature>
<evidence type="ECO:0000256" key="8">
    <source>
        <dbReference type="RuleBase" id="RU003870"/>
    </source>
</evidence>
<keyword evidence="3 6" id="KW-0694">RNA-binding</keyword>
<dbReference type="PANTHER" id="PTHR11655">
    <property type="entry name" value="60S/50S RIBOSOMAL PROTEIN L6/L9"/>
    <property type="match status" value="1"/>
</dbReference>
<dbReference type="Gene3D" id="3.90.930.12">
    <property type="entry name" value="Ribosomal protein L6, alpha-beta domain"/>
    <property type="match status" value="2"/>
</dbReference>
<dbReference type="SUPFAM" id="SSF56053">
    <property type="entry name" value="Ribosomal protein L6"/>
    <property type="match status" value="2"/>
</dbReference>
<dbReference type="NCBIfam" id="TIGR03654">
    <property type="entry name" value="L6_bact"/>
    <property type="match status" value="1"/>
</dbReference>
<comment type="subunit">
    <text evidence="6">Part of the 50S ribosomal subunit.</text>
</comment>
<dbReference type="Proteomes" id="UP000283077">
    <property type="component" value="Unassembled WGS sequence"/>
</dbReference>
<dbReference type="Pfam" id="PF00347">
    <property type="entry name" value="Ribosomal_L6"/>
    <property type="match status" value="2"/>
</dbReference>
<evidence type="ECO:0000256" key="6">
    <source>
        <dbReference type="HAMAP-Rule" id="MF_01365"/>
    </source>
</evidence>
<dbReference type="GO" id="GO:0019843">
    <property type="term" value="F:rRNA binding"/>
    <property type="evidence" value="ECO:0007669"/>
    <property type="project" value="UniProtKB-UniRule"/>
</dbReference>
<dbReference type="InterPro" id="IPR002358">
    <property type="entry name" value="Ribosomal_uL6_CS"/>
</dbReference>
<dbReference type="InterPro" id="IPR036789">
    <property type="entry name" value="Ribosomal_uL6-like_a/b-dom_sf"/>
</dbReference>
<evidence type="ECO:0000256" key="2">
    <source>
        <dbReference type="ARBA" id="ARBA00022730"/>
    </source>
</evidence>
<reference evidence="10 11" key="1">
    <citation type="submission" date="2019-01" db="EMBL/GenBank/DDBJ databases">
        <authorList>
            <person name="Chen W.-M."/>
        </authorList>
    </citation>
    <scope>NUCLEOTIDE SEQUENCE [LARGE SCALE GENOMIC DNA]</scope>
    <source>
        <strain evidence="10 11">KYPC3</strain>
    </source>
</reference>
<evidence type="ECO:0000256" key="1">
    <source>
        <dbReference type="ARBA" id="ARBA00009356"/>
    </source>
</evidence>
<protein>
    <recommendedName>
        <fullName evidence="6">Large ribosomal subunit protein uL6</fullName>
    </recommendedName>
</protein>
<dbReference type="GO" id="GO:0003735">
    <property type="term" value="F:structural constituent of ribosome"/>
    <property type="evidence" value="ECO:0007669"/>
    <property type="project" value="UniProtKB-UniRule"/>
</dbReference>
<comment type="similarity">
    <text evidence="1 6 7">Belongs to the universal ribosomal protein uL6 family.</text>
</comment>
<sequence>MSRVAKAPIAVPAGVTITLNGQNVVVKGKNGELTLNVNPAVEIVVDGNVVRTNPRDGFDNADAQAGTARALINNLVTGVAEGYTRKLELVGVGYRAKAEGKVLNLSLGFSHPVVFEVPNGITIETPSQTEVLVKGADKQLVGQVAANIRAYRKPEPYKGKGVRYANENVRRKEAKKK</sequence>
<evidence type="ECO:0000313" key="10">
    <source>
        <dbReference type="EMBL" id="RVU33031.1"/>
    </source>
</evidence>
<dbReference type="EMBL" id="SACS01000029">
    <property type="protein sequence ID" value="RVU33031.1"/>
    <property type="molecule type" value="Genomic_DNA"/>
</dbReference>
<dbReference type="OrthoDB" id="9805007at2"/>
<evidence type="ECO:0000256" key="4">
    <source>
        <dbReference type="ARBA" id="ARBA00022980"/>
    </source>
</evidence>
<dbReference type="FunFam" id="3.90.930.12:FF:000001">
    <property type="entry name" value="50S ribosomal protein L6"/>
    <property type="match status" value="1"/>
</dbReference>
<name>A0A437QEU3_9GAMM</name>
<dbReference type="HAMAP" id="MF_01365_B">
    <property type="entry name" value="Ribosomal_uL6_B"/>
    <property type="match status" value="1"/>
</dbReference>
<dbReference type="PANTHER" id="PTHR11655:SF14">
    <property type="entry name" value="LARGE RIBOSOMAL SUBUNIT PROTEIN UL6M"/>
    <property type="match status" value="1"/>
</dbReference>
<keyword evidence="5 6" id="KW-0687">Ribonucleoprotein</keyword>
<dbReference type="InterPro" id="IPR020040">
    <property type="entry name" value="Ribosomal_uL6_a/b-dom"/>
</dbReference>
<dbReference type="PRINTS" id="PR00059">
    <property type="entry name" value="RIBOSOMALL6"/>
</dbReference>
<dbReference type="RefSeq" id="WP_068059843.1">
    <property type="nucleotide sequence ID" value="NZ_SACS01000029.1"/>
</dbReference>
<dbReference type="AlphaFoldDB" id="A0A437QEU3"/>
<dbReference type="GO" id="GO:0002181">
    <property type="term" value="P:cytoplasmic translation"/>
    <property type="evidence" value="ECO:0007669"/>
    <property type="project" value="TreeGrafter"/>
</dbReference>
<dbReference type="PROSITE" id="PS00525">
    <property type="entry name" value="RIBOSOMAL_L6_1"/>
    <property type="match status" value="1"/>
</dbReference>
<accession>A0A437QEU3</accession>
<dbReference type="PIRSF" id="PIRSF002162">
    <property type="entry name" value="Ribosomal_L6"/>
    <property type="match status" value="1"/>
</dbReference>
<gene>
    <name evidence="6" type="primary">rplF</name>
    <name evidence="10" type="ORF">EOE67_18800</name>
</gene>
<dbReference type="InterPro" id="IPR019906">
    <property type="entry name" value="Ribosomal_uL6_bac-type"/>
</dbReference>
<proteinExistence type="inferred from homology"/>
<comment type="caution">
    <text evidence="10">The sequence shown here is derived from an EMBL/GenBank/DDBJ whole genome shotgun (WGS) entry which is preliminary data.</text>
</comment>
<organism evidence="10 11">
    <name type="scientific">Rheinheimera riviphila</name>
    <dbReference type="NCBI Taxonomy" id="1834037"/>
    <lineage>
        <taxon>Bacteria</taxon>
        <taxon>Pseudomonadati</taxon>
        <taxon>Pseudomonadota</taxon>
        <taxon>Gammaproteobacteria</taxon>
        <taxon>Chromatiales</taxon>
        <taxon>Chromatiaceae</taxon>
        <taxon>Rheinheimera</taxon>
    </lineage>
</organism>
<evidence type="ECO:0000256" key="7">
    <source>
        <dbReference type="RuleBase" id="RU003869"/>
    </source>
</evidence>
<keyword evidence="2 6" id="KW-0699">rRNA-binding</keyword>
<feature type="domain" description="Large ribosomal subunit protein uL6 alpha-beta" evidence="9">
    <location>
        <begin position="90"/>
        <end position="164"/>
    </location>
</feature>
<comment type="function">
    <text evidence="6 8">This protein binds to the 23S rRNA, and is important in its secondary structure. It is located near the subunit interface in the base of the L7/L12 stalk, and near the tRNA binding site of the peptidyltransferase center.</text>
</comment>
<evidence type="ECO:0000259" key="9">
    <source>
        <dbReference type="Pfam" id="PF00347"/>
    </source>
</evidence>